<sequence length="319" mass="37347">MTKRKWIISILVFLLICFGAGGFYYYKTYGPKPYNEELKDNGGWYIGYSLKYTNIGNSAVIFEGDHYALSNKYIMGARVGYQKEPSQLDDPNEIYHDDYFYVDLYKTDSTKKKLVKSLNILSIIQNYNKNYLPYIPFTPYKDKETGKWVFEVSIFDFSEDRYSDNWIRFLVIDIDSGKVISTDSHDLEVISVGFSPVYTQKVTNVYDKLKERGFSYYKDGDEDDQTDYISVLYFTADIDYSELRLAKEYPESLKFMKEGNSFNNLSPVQDKEIARLLSTEDETDLFQGVTLYGEYSKDGQDHVVQSYDDLMNWYQAKEE</sequence>
<dbReference type="Proteomes" id="UP000697472">
    <property type="component" value="Unassembled WGS sequence"/>
</dbReference>
<gene>
    <name evidence="2" type="ORF">JOC28_000925</name>
</gene>
<organism evidence="2 3">
    <name type="scientific">Streptococcus loxodontisalivarius</name>
    <dbReference type="NCBI Taxonomy" id="1349415"/>
    <lineage>
        <taxon>Bacteria</taxon>
        <taxon>Bacillati</taxon>
        <taxon>Bacillota</taxon>
        <taxon>Bacilli</taxon>
        <taxon>Lactobacillales</taxon>
        <taxon>Streptococcaceae</taxon>
        <taxon>Streptococcus</taxon>
    </lineage>
</organism>
<proteinExistence type="predicted"/>
<evidence type="ECO:0000256" key="1">
    <source>
        <dbReference type="SAM" id="Phobius"/>
    </source>
</evidence>
<name>A0ABS2PRG5_9STRE</name>
<keyword evidence="3" id="KW-1185">Reference proteome</keyword>
<dbReference type="RefSeq" id="WP_205009470.1">
    <property type="nucleotide sequence ID" value="NZ_JAFBEH010000016.1"/>
</dbReference>
<evidence type="ECO:0008006" key="4">
    <source>
        <dbReference type="Google" id="ProtNLM"/>
    </source>
</evidence>
<comment type="caution">
    <text evidence="2">The sequence shown here is derived from an EMBL/GenBank/DDBJ whole genome shotgun (WGS) entry which is preliminary data.</text>
</comment>
<keyword evidence="1" id="KW-0472">Membrane</keyword>
<keyword evidence="1" id="KW-1133">Transmembrane helix</keyword>
<protein>
    <recommendedName>
        <fullName evidence="4">Lipoprotein</fullName>
    </recommendedName>
</protein>
<accession>A0ABS2PRG5</accession>
<keyword evidence="1" id="KW-0812">Transmembrane</keyword>
<feature type="transmembrane region" description="Helical" evidence="1">
    <location>
        <begin position="6"/>
        <end position="26"/>
    </location>
</feature>
<evidence type="ECO:0000313" key="2">
    <source>
        <dbReference type="EMBL" id="MBM7642628.1"/>
    </source>
</evidence>
<reference evidence="2 3" key="1">
    <citation type="submission" date="2021-01" db="EMBL/GenBank/DDBJ databases">
        <title>Genomic Encyclopedia of Type Strains, Phase IV (KMG-IV): sequencing the most valuable type-strain genomes for metagenomic binning, comparative biology and taxonomic classification.</title>
        <authorList>
            <person name="Goeker M."/>
        </authorList>
    </citation>
    <scope>NUCLEOTIDE SEQUENCE [LARGE SCALE GENOMIC DNA]</scope>
    <source>
        <strain evidence="2 3">DSM 27382</strain>
    </source>
</reference>
<dbReference type="EMBL" id="JAFBEH010000016">
    <property type="protein sequence ID" value="MBM7642628.1"/>
    <property type="molecule type" value="Genomic_DNA"/>
</dbReference>
<evidence type="ECO:0000313" key="3">
    <source>
        <dbReference type="Proteomes" id="UP000697472"/>
    </source>
</evidence>